<dbReference type="OMA" id="YFAQQRS"/>
<feature type="compositionally biased region" description="Polar residues" evidence="9">
    <location>
        <begin position="166"/>
        <end position="179"/>
    </location>
</feature>
<dbReference type="InterPro" id="IPR033469">
    <property type="entry name" value="CYTH-like_dom_sf"/>
</dbReference>
<comment type="catalytic activity">
    <reaction evidence="7">
        <text>a 5'-end triphospho-ribonucleoside in mRNA + H2O = a 5'-end diphospho-ribonucleoside in mRNA + phosphate + H(+)</text>
        <dbReference type="Rhea" id="RHEA:67004"/>
        <dbReference type="Rhea" id="RHEA-COMP:17164"/>
        <dbReference type="Rhea" id="RHEA-COMP:17165"/>
        <dbReference type="ChEBI" id="CHEBI:15377"/>
        <dbReference type="ChEBI" id="CHEBI:15378"/>
        <dbReference type="ChEBI" id="CHEBI:43474"/>
        <dbReference type="ChEBI" id="CHEBI:167616"/>
        <dbReference type="ChEBI" id="CHEBI:167618"/>
        <dbReference type="EC" id="3.6.1.74"/>
    </reaction>
    <physiologicalReaction direction="left-to-right" evidence="7">
        <dbReference type="Rhea" id="RHEA:67005"/>
    </physiologicalReaction>
</comment>
<keyword evidence="8" id="KW-0506">mRNA capping</keyword>
<dbReference type="GeneID" id="2875544"/>
<evidence type="ECO:0000313" key="12">
    <source>
        <dbReference type="Proteomes" id="UP000000560"/>
    </source>
</evidence>
<name>Q5BCN3_EMENI</name>
<dbReference type="InterPro" id="IPR037009">
    <property type="entry name" value="mRNA_triPase_Cet1_sf"/>
</dbReference>
<dbReference type="GO" id="GO:0031533">
    <property type="term" value="C:mRNA capping enzyme complex"/>
    <property type="evidence" value="ECO:0000318"/>
    <property type="project" value="GO_Central"/>
</dbReference>
<dbReference type="VEuPathDB" id="FungiDB:AN1697"/>
<sequence length="765" mass="83607">MDLRTIMNSEAAGTSQRPPSPTLHRSPPQLTRKPSEPTYPAHEQFPSSSSSSSYPSGYPNGPAQQPAPLQRSQTSPDRAPSYGSLQSPYQYNSTGAQSQRGHTPPAAPYGASASRESFTAPANYPPQHHQSHQQSPTAPQRSQSIQSVLSPYPPASHSYPRRENSPAASQHPYPSQQFSPPAAQGSLPGTPRGSTTALYHQSTPSSARPQSSGRDSLSNRASSPWVNQDGQMHMSPTAVPRASRHDYRAFDNTPQRASLVTERRESDENVSPKTAFPPGSRRDSVAGSEQAALSQLHDKGNSIAAQGNRTFDRNSHPLGGPTASIASQVNSPPSRGSLPNESPKEQQGPPRSSKASSVSESVRANSSPQPPKAKRRRYNEPPIYAQRTSRTKGRCPMIPNPLPPVPKHLRNSAQNPWVLRQQAASQAPPATKIKREGSVVVGPPALQQSQPSRPSQSAEPPEMKSLGPWEPSITGLEPFEEITKTICDFLFQHVVLRNDAIAGPPGATAQGQGAIVEVEAKLGHIIDLDRGERLRLPIMTESIITRERIRTSFESNMTLAQHRAMNNFLNEAVKNSMPQANPKRIPLSYAHKKERDSFYEVSPAELPPVIRQNLNPRHKPKVRVTVDQRTGEVLAKIVKCRVADLDIHSPLTAVDWRVSVNLEMNYDGDISHLTPADTGRGRASDRNKDRMSYRHLAYQVDLTQVARSEPSAKGEFEHELEVEVSAAEIRRQGQLAIAGDPNNQYQDLVKGLVDNVRILARAVPA</sequence>
<keyword evidence="12" id="KW-1185">Reference proteome</keyword>
<organism evidence="11 12">
    <name type="scientific">Emericella nidulans (strain FGSC A4 / ATCC 38163 / CBS 112.46 / NRRL 194 / M139)</name>
    <name type="common">Aspergillus nidulans</name>
    <dbReference type="NCBI Taxonomy" id="227321"/>
    <lineage>
        <taxon>Eukaryota</taxon>
        <taxon>Fungi</taxon>
        <taxon>Dikarya</taxon>
        <taxon>Ascomycota</taxon>
        <taxon>Pezizomycotina</taxon>
        <taxon>Eurotiomycetes</taxon>
        <taxon>Eurotiomycetidae</taxon>
        <taxon>Eurotiales</taxon>
        <taxon>Aspergillaceae</taxon>
        <taxon>Aspergillus</taxon>
        <taxon>Aspergillus subgen. Nidulantes</taxon>
    </lineage>
</organism>
<dbReference type="FunFam" id="3.20.100.10:FF:000002">
    <property type="entry name" value="mRNA capping nucleoside-triphosphatase, putative"/>
    <property type="match status" value="1"/>
</dbReference>
<feature type="compositionally biased region" description="Low complexity" evidence="9">
    <location>
        <begin position="125"/>
        <end position="136"/>
    </location>
</feature>
<evidence type="ECO:0000256" key="6">
    <source>
        <dbReference type="ARBA" id="ARBA00023242"/>
    </source>
</evidence>
<comment type="function">
    <text evidence="8">First step of mRNA capping. Converts the 5'-triphosphate end of a nascent mRNA chain into a diphosphate end.</text>
</comment>
<dbReference type="AlphaFoldDB" id="Q5BCN3"/>
<evidence type="ECO:0000256" key="1">
    <source>
        <dbReference type="ARBA" id="ARBA00001946"/>
    </source>
</evidence>
<feature type="compositionally biased region" description="Polar residues" evidence="9">
    <location>
        <begin position="324"/>
        <end position="340"/>
    </location>
</feature>
<dbReference type="InParanoid" id="Q5BCN3"/>
<dbReference type="InterPro" id="IPR004206">
    <property type="entry name" value="mRNA_triPase_Cet1"/>
</dbReference>
<dbReference type="OrthoDB" id="272147at2759"/>
<keyword evidence="5 8" id="KW-0378">Hydrolase</keyword>
<reference evidence="12" key="2">
    <citation type="journal article" date="2009" name="Fungal Genet. Biol.">
        <title>The 2008 update of the Aspergillus nidulans genome annotation: a community effort.</title>
        <authorList>
            <person name="Wortman J.R."/>
            <person name="Gilsenan J.M."/>
            <person name="Joardar V."/>
            <person name="Deegan J."/>
            <person name="Clutterbuck J."/>
            <person name="Andersen M.R."/>
            <person name="Archer D."/>
            <person name="Bencina M."/>
            <person name="Braus G."/>
            <person name="Coutinho P."/>
            <person name="von Dohren H."/>
            <person name="Doonan J."/>
            <person name="Driessen A.J."/>
            <person name="Durek P."/>
            <person name="Espeso E."/>
            <person name="Fekete E."/>
            <person name="Flipphi M."/>
            <person name="Estrada C.G."/>
            <person name="Geysens S."/>
            <person name="Goldman G."/>
            <person name="de Groot P.W."/>
            <person name="Hansen K."/>
            <person name="Harris S.D."/>
            <person name="Heinekamp T."/>
            <person name="Helmstaedt K."/>
            <person name="Henrissat B."/>
            <person name="Hofmann G."/>
            <person name="Homan T."/>
            <person name="Horio T."/>
            <person name="Horiuchi H."/>
            <person name="James S."/>
            <person name="Jones M."/>
            <person name="Karaffa L."/>
            <person name="Karanyi Z."/>
            <person name="Kato M."/>
            <person name="Keller N."/>
            <person name="Kelly D.E."/>
            <person name="Kiel J.A."/>
            <person name="Kim J.M."/>
            <person name="van der Klei I.J."/>
            <person name="Klis F.M."/>
            <person name="Kovalchuk A."/>
            <person name="Krasevec N."/>
            <person name="Kubicek C.P."/>
            <person name="Liu B."/>
            <person name="Maccabe A."/>
            <person name="Meyer V."/>
            <person name="Mirabito P."/>
            <person name="Miskei M."/>
            <person name="Mos M."/>
            <person name="Mullins J."/>
            <person name="Nelson D.R."/>
            <person name="Nielsen J."/>
            <person name="Oakley B.R."/>
            <person name="Osmani S.A."/>
            <person name="Pakula T."/>
            <person name="Paszewski A."/>
            <person name="Paulsen I."/>
            <person name="Pilsyk S."/>
            <person name="Pocsi I."/>
            <person name="Punt P.J."/>
            <person name="Ram A.F."/>
            <person name="Ren Q."/>
            <person name="Robellet X."/>
            <person name="Robson G."/>
            <person name="Seiboth B."/>
            <person name="van Solingen P."/>
            <person name="Specht T."/>
            <person name="Sun J."/>
            <person name="Taheri-Talesh N."/>
            <person name="Takeshita N."/>
            <person name="Ussery D."/>
            <person name="vanKuyk P.A."/>
            <person name="Visser H."/>
            <person name="van de Vondervoort P.J."/>
            <person name="de Vries R.P."/>
            <person name="Walton J."/>
            <person name="Xiang X."/>
            <person name="Xiong Y."/>
            <person name="Zeng A.P."/>
            <person name="Brandt B.W."/>
            <person name="Cornell M.J."/>
            <person name="van den Hondel C.A."/>
            <person name="Visser J."/>
            <person name="Oliver S.G."/>
            <person name="Turner G."/>
        </authorList>
    </citation>
    <scope>GENOME REANNOTATION</scope>
    <source>
        <strain evidence="12">FGSC A4 / ATCC 38163 / CBS 112.46 / NRRL 194 / M139</strain>
    </source>
</reference>
<comment type="subcellular location">
    <subcellularLocation>
        <location evidence="2 8">Nucleus</location>
    </subcellularLocation>
</comment>
<dbReference type="FunCoup" id="Q5BCN3">
    <property type="interactions" value="60"/>
</dbReference>
<dbReference type="SUPFAM" id="SSF55154">
    <property type="entry name" value="CYTH-like phosphatases"/>
    <property type="match status" value="1"/>
</dbReference>
<feature type="domain" description="mRNA triphosphatase Cet1-like" evidence="10">
    <location>
        <begin position="480"/>
        <end position="724"/>
    </location>
</feature>
<dbReference type="KEGG" id="ani:ANIA_01697"/>
<keyword evidence="4 8" id="KW-0507">mRNA processing</keyword>
<evidence type="ECO:0000256" key="8">
    <source>
        <dbReference type="RuleBase" id="RU367053"/>
    </source>
</evidence>
<comment type="cofactor">
    <cofactor evidence="1 8">
        <name>Mg(2+)</name>
        <dbReference type="ChEBI" id="CHEBI:18420"/>
    </cofactor>
</comment>
<comment type="similarity">
    <text evidence="3 8">Belongs to the fungal TPase family.</text>
</comment>
<feature type="region of interest" description="Disordered" evidence="9">
    <location>
        <begin position="443"/>
        <end position="474"/>
    </location>
</feature>
<dbReference type="Proteomes" id="UP000000560">
    <property type="component" value="Chromosome VII"/>
</dbReference>
<dbReference type="eggNOG" id="ENOG502RZAX">
    <property type="taxonomic scope" value="Eukaryota"/>
</dbReference>
<gene>
    <name evidence="11" type="ORF">ANIA_01697</name>
</gene>
<dbReference type="HOGENOM" id="CLU_018004_4_0_1"/>
<dbReference type="EC" id="3.6.1.74" evidence="8"/>
<evidence type="ECO:0000256" key="9">
    <source>
        <dbReference type="SAM" id="MobiDB-lite"/>
    </source>
</evidence>
<feature type="compositionally biased region" description="Low complexity" evidence="9">
    <location>
        <begin position="351"/>
        <end position="367"/>
    </location>
</feature>
<feature type="compositionally biased region" description="Polar residues" evidence="9">
    <location>
        <begin position="1"/>
        <end position="17"/>
    </location>
</feature>
<feature type="region of interest" description="Disordered" evidence="9">
    <location>
        <begin position="1"/>
        <end position="410"/>
    </location>
</feature>
<evidence type="ECO:0000256" key="7">
    <source>
        <dbReference type="ARBA" id="ARBA00047740"/>
    </source>
</evidence>
<dbReference type="RefSeq" id="XP_659301.1">
    <property type="nucleotide sequence ID" value="XM_654209.1"/>
</dbReference>
<dbReference type="PANTHER" id="PTHR28118:SF1">
    <property type="entry name" value="POLYNUCLEOTIDE 5'-TRIPHOSPHATASE CTL1-RELATED"/>
    <property type="match status" value="1"/>
</dbReference>
<evidence type="ECO:0000256" key="3">
    <source>
        <dbReference type="ARBA" id="ARBA00006345"/>
    </source>
</evidence>
<evidence type="ECO:0000256" key="5">
    <source>
        <dbReference type="ARBA" id="ARBA00022801"/>
    </source>
</evidence>
<evidence type="ECO:0000256" key="4">
    <source>
        <dbReference type="ARBA" id="ARBA00022664"/>
    </source>
</evidence>
<feature type="compositionally biased region" description="Low complexity" evidence="9">
    <location>
        <begin position="46"/>
        <end position="62"/>
    </location>
</feature>
<feature type="compositionally biased region" description="Polar residues" evidence="9">
    <location>
        <begin position="83"/>
        <end position="101"/>
    </location>
</feature>
<dbReference type="STRING" id="227321.Q5BCN3"/>
<protein>
    <recommendedName>
        <fullName evidence="8">mRNA-capping enzyme subunit beta</fullName>
        <ecNumber evidence="8">3.6.1.74</ecNumber>
    </recommendedName>
    <alternativeName>
        <fullName evidence="8">mRNA 5'-phosphatase</fullName>
    </alternativeName>
    <alternativeName>
        <fullName evidence="8">mRNA 5'-triphosphate monophosphatase</fullName>
    </alternativeName>
</protein>
<evidence type="ECO:0000256" key="2">
    <source>
        <dbReference type="ARBA" id="ARBA00004123"/>
    </source>
</evidence>
<keyword evidence="6 8" id="KW-0539">Nucleus</keyword>
<dbReference type="GO" id="GO:0140818">
    <property type="term" value="F:mRNA 5'-triphosphate monophosphatase activity"/>
    <property type="evidence" value="ECO:0007669"/>
    <property type="project" value="UniProtKB-EC"/>
</dbReference>
<dbReference type="EMBL" id="BN001307">
    <property type="protein sequence ID" value="CBF85389.1"/>
    <property type="molecule type" value="Genomic_DNA"/>
</dbReference>
<evidence type="ECO:0000313" key="11">
    <source>
        <dbReference type="EMBL" id="CBF85389.1"/>
    </source>
</evidence>
<dbReference type="GO" id="GO:0006370">
    <property type="term" value="P:7-methylguanosine mRNA capping"/>
    <property type="evidence" value="ECO:0000318"/>
    <property type="project" value="GO_Central"/>
</dbReference>
<dbReference type="Pfam" id="PF02940">
    <property type="entry name" value="mRNA_triPase"/>
    <property type="match status" value="1"/>
</dbReference>
<proteinExistence type="inferred from homology"/>
<reference evidence="12" key="1">
    <citation type="journal article" date="2005" name="Nature">
        <title>Sequencing of Aspergillus nidulans and comparative analysis with A. fumigatus and A. oryzae.</title>
        <authorList>
            <person name="Galagan J.E."/>
            <person name="Calvo S.E."/>
            <person name="Cuomo C."/>
            <person name="Ma L.J."/>
            <person name="Wortman J.R."/>
            <person name="Batzoglou S."/>
            <person name="Lee S.I."/>
            <person name="Basturkmen M."/>
            <person name="Spevak C.C."/>
            <person name="Clutterbuck J."/>
            <person name="Kapitonov V."/>
            <person name="Jurka J."/>
            <person name="Scazzocchio C."/>
            <person name="Farman M."/>
            <person name="Butler J."/>
            <person name="Purcell S."/>
            <person name="Harris S."/>
            <person name="Braus G.H."/>
            <person name="Draht O."/>
            <person name="Busch S."/>
            <person name="D'Enfert C."/>
            <person name="Bouchier C."/>
            <person name="Goldman G.H."/>
            <person name="Bell-Pedersen D."/>
            <person name="Griffiths-Jones S."/>
            <person name="Doonan J.H."/>
            <person name="Yu J."/>
            <person name="Vienken K."/>
            <person name="Pain A."/>
            <person name="Freitag M."/>
            <person name="Selker E.U."/>
            <person name="Archer D.B."/>
            <person name="Penalva M.A."/>
            <person name="Oakley B.R."/>
            <person name="Momany M."/>
            <person name="Tanaka T."/>
            <person name="Kumagai T."/>
            <person name="Asai K."/>
            <person name="Machida M."/>
            <person name="Nierman W.C."/>
            <person name="Denning D.W."/>
            <person name="Caddick M."/>
            <person name="Hynes M."/>
            <person name="Paoletti M."/>
            <person name="Fischer R."/>
            <person name="Miller B."/>
            <person name="Dyer P."/>
            <person name="Sachs M.S."/>
            <person name="Osmani S.A."/>
            <person name="Birren B.W."/>
        </authorList>
    </citation>
    <scope>NUCLEOTIDE SEQUENCE [LARGE SCALE GENOMIC DNA]</scope>
    <source>
        <strain evidence="12">FGSC A4 / ATCC 38163 / CBS 112.46 / NRRL 194 / M139</strain>
    </source>
</reference>
<feature type="compositionally biased region" description="Polar residues" evidence="9">
    <location>
        <begin position="137"/>
        <end position="149"/>
    </location>
</feature>
<feature type="compositionally biased region" description="Polar residues" evidence="9">
    <location>
        <begin position="192"/>
        <end position="230"/>
    </location>
</feature>
<comment type="subunit">
    <text evidence="8">Heterodimer. The mRNA-capping enzyme is composed of two separate chains alpha and beta, respectively a mRNA guanylyltransferase and an mRNA 5'-triphosphate monophosphatase.</text>
</comment>
<dbReference type="InterPro" id="IPR040343">
    <property type="entry name" value="Cet1/Ctl1"/>
</dbReference>
<accession>Q5BCN3</accession>
<dbReference type="Gene3D" id="3.20.100.10">
    <property type="entry name" value="mRNA triphosphatase Cet1-like"/>
    <property type="match status" value="1"/>
</dbReference>
<feature type="compositionally biased region" description="Low complexity" evidence="9">
    <location>
        <begin position="443"/>
        <end position="460"/>
    </location>
</feature>
<dbReference type="PANTHER" id="PTHR28118">
    <property type="entry name" value="POLYNUCLEOTIDE 5'-TRIPHOSPHATASE-RELATED"/>
    <property type="match status" value="1"/>
</dbReference>
<accession>C8VNU7</accession>
<evidence type="ECO:0000259" key="10">
    <source>
        <dbReference type="Pfam" id="PF02940"/>
    </source>
</evidence>
<dbReference type="CDD" id="cd07470">
    <property type="entry name" value="CYTH-like_mRNA_RTPase"/>
    <property type="match status" value="1"/>
</dbReference>
<dbReference type="GO" id="GO:0004651">
    <property type="term" value="F:polynucleotide 5'-phosphatase activity"/>
    <property type="evidence" value="ECO:0000318"/>
    <property type="project" value="GO_Central"/>
</dbReference>